<dbReference type="SUPFAM" id="SSF52096">
    <property type="entry name" value="ClpP/crotonase"/>
    <property type="match status" value="1"/>
</dbReference>
<dbReference type="SMART" id="SM00228">
    <property type="entry name" value="PDZ"/>
    <property type="match status" value="1"/>
</dbReference>
<dbReference type="PANTHER" id="PTHR32060:SF30">
    <property type="entry name" value="CARBOXY-TERMINAL PROCESSING PROTEASE CTPA"/>
    <property type="match status" value="1"/>
</dbReference>
<evidence type="ECO:0000256" key="5">
    <source>
        <dbReference type="RuleBase" id="RU004404"/>
    </source>
</evidence>
<name>A0ABP8V4L5_9GAMM</name>
<feature type="chain" id="PRO_5046887374" evidence="7">
    <location>
        <begin position="31"/>
        <end position="487"/>
    </location>
</feature>
<accession>A0ABP8V4L5</accession>
<dbReference type="InterPro" id="IPR055210">
    <property type="entry name" value="CtpA/B_N"/>
</dbReference>
<protein>
    <submittedName>
        <fullName evidence="9">Proteolytic complex protein CptA</fullName>
    </submittedName>
</protein>
<dbReference type="CDD" id="cd07560">
    <property type="entry name" value="Peptidase_S41_CPP"/>
    <property type="match status" value="1"/>
</dbReference>
<dbReference type="EMBL" id="BAABFL010000393">
    <property type="protein sequence ID" value="GAA4650408.1"/>
    <property type="molecule type" value="Genomic_DNA"/>
</dbReference>
<evidence type="ECO:0000256" key="6">
    <source>
        <dbReference type="SAM" id="MobiDB-lite"/>
    </source>
</evidence>
<comment type="similarity">
    <text evidence="1 5">Belongs to the peptidase S41A family.</text>
</comment>
<feature type="compositionally biased region" description="Basic and acidic residues" evidence="6">
    <location>
        <begin position="425"/>
        <end position="439"/>
    </location>
</feature>
<dbReference type="SUPFAM" id="SSF50156">
    <property type="entry name" value="PDZ domain-like"/>
    <property type="match status" value="1"/>
</dbReference>
<sequence>MTARRLMPALRTGSLVLALMVSTHSANLLADEPAQPAQDAVPTTVEAEQPQAVQGKLPLDELRIFTEVMHRIKTAYVEDIDDKTLLNHAIKGMLEGLDPHSTYLEPSDFKNLEESTSGEFGGLGIEVSLEDGLIKVVSPIDDTPAQRAGVEAGDLIIKLDDKAVKGMSLKDAIDMMRGKPGEAIKLTIIREGGNKPLELTVVRDIIKVLSVRQRVLEPGYGYIRLSQFQMDSGKEVLKAIDKLKDEQGDQPLKGLVLDLRNNPGGVLQAAVEVADAFLSDGLIVYTKGRMGNTDMSYSANPDDPSNGIPLVVLINSGSASASEIVAGALQDHHRAVLLGTRSFGKGSVQTVLPLSTDEERGLKLTTALYYTPNGRSIQAEGIKPDIQVDLAQVTHNRTENTGYREADLQGHLENGNGKKGKPAKGKKDDAKSEKPLDERDYQLSQALNILKGMHISRLKADQSDATLITPSAQASADTAEQTQAHHP</sequence>
<feature type="region of interest" description="Disordered" evidence="6">
    <location>
        <begin position="399"/>
        <end position="439"/>
    </location>
</feature>
<feature type="domain" description="PDZ" evidence="8">
    <location>
        <begin position="109"/>
        <end position="177"/>
    </location>
</feature>
<dbReference type="Pfam" id="PF03572">
    <property type="entry name" value="Peptidase_S41"/>
    <property type="match status" value="1"/>
</dbReference>
<evidence type="ECO:0000256" key="1">
    <source>
        <dbReference type="ARBA" id="ARBA00009179"/>
    </source>
</evidence>
<dbReference type="InterPro" id="IPR029045">
    <property type="entry name" value="ClpP/crotonase-like_dom_sf"/>
</dbReference>
<dbReference type="InterPro" id="IPR005151">
    <property type="entry name" value="Tail-specific_protease"/>
</dbReference>
<dbReference type="InterPro" id="IPR036034">
    <property type="entry name" value="PDZ_sf"/>
</dbReference>
<dbReference type="Gene3D" id="2.30.42.10">
    <property type="match status" value="1"/>
</dbReference>
<keyword evidence="2 5" id="KW-0645">Protease</keyword>
<reference evidence="10" key="1">
    <citation type="journal article" date="2019" name="Int. J. Syst. Evol. Microbiol.">
        <title>The Global Catalogue of Microorganisms (GCM) 10K type strain sequencing project: providing services to taxonomists for standard genome sequencing and annotation.</title>
        <authorList>
            <consortium name="The Broad Institute Genomics Platform"/>
            <consortium name="The Broad Institute Genome Sequencing Center for Infectious Disease"/>
            <person name="Wu L."/>
            <person name="Ma J."/>
        </authorList>
    </citation>
    <scope>NUCLEOTIDE SEQUENCE [LARGE SCALE GENOMIC DNA]</scope>
    <source>
        <strain evidence="10">JCM 17805</strain>
    </source>
</reference>
<proteinExistence type="inferred from homology"/>
<keyword evidence="3 5" id="KW-0378">Hydrolase</keyword>
<dbReference type="InterPro" id="IPR004447">
    <property type="entry name" value="Peptidase_S41A"/>
</dbReference>
<keyword evidence="4 5" id="KW-0720">Serine protease</keyword>
<keyword evidence="7" id="KW-0732">Signal</keyword>
<dbReference type="Pfam" id="PF13180">
    <property type="entry name" value="PDZ_2"/>
    <property type="match status" value="1"/>
</dbReference>
<dbReference type="NCBIfam" id="TIGR00225">
    <property type="entry name" value="prc"/>
    <property type="match status" value="1"/>
</dbReference>
<evidence type="ECO:0000256" key="4">
    <source>
        <dbReference type="ARBA" id="ARBA00022825"/>
    </source>
</evidence>
<evidence type="ECO:0000256" key="2">
    <source>
        <dbReference type="ARBA" id="ARBA00022670"/>
    </source>
</evidence>
<dbReference type="InterPro" id="IPR001478">
    <property type="entry name" value="PDZ"/>
</dbReference>
<dbReference type="Pfam" id="PF22694">
    <property type="entry name" value="CtpB_N-like"/>
    <property type="match status" value="1"/>
</dbReference>
<feature type="signal peptide" evidence="7">
    <location>
        <begin position="1"/>
        <end position="30"/>
    </location>
</feature>
<evidence type="ECO:0000259" key="8">
    <source>
        <dbReference type="PROSITE" id="PS50106"/>
    </source>
</evidence>
<dbReference type="Proteomes" id="UP001500604">
    <property type="component" value="Unassembled WGS sequence"/>
</dbReference>
<evidence type="ECO:0000313" key="9">
    <source>
        <dbReference type="EMBL" id="GAA4650408.1"/>
    </source>
</evidence>
<dbReference type="Gene3D" id="3.90.226.10">
    <property type="entry name" value="2-enoyl-CoA Hydratase, Chain A, domain 1"/>
    <property type="match status" value="1"/>
</dbReference>
<evidence type="ECO:0000256" key="7">
    <source>
        <dbReference type="SAM" id="SignalP"/>
    </source>
</evidence>
<comment type="caution">
    <text evidence="9">The sequence shown here is derived from an EMBL/GenBank/DDBJ whole genome shotgun (WGS) entry which is preliminary data.</text>
</comment>
<gene>
    <name evidence="9" type="primary">cptA</name>
    <name evidence="9" type="ORF">GCM10023116_26910</name>
</gene>
<dbReference type="SMART" id="SM00245">
    <property type="entry name" value="TSPc"/>
    <property type="match status" value="1"/>
</dbReference>
<dbReference type="PANTHER" id="PTHR32060">
    <property type="entry name" value="TAIL-SPECIFIC PROTEASE"/>
    <property type="match status" value="1"/>
</dbReference>
<evidence type="ECO:0000256" key="3">
    <source>
        <dbReference type="ARBA" id="ARBA00022801"/>
    </source>
</evidence>
<dbReference type="Gene3D" id="3.30.750.44">
    <property type="match status" value="1"/>
</dbReference>
<dbReference type="CDD" id="cd06782">
    <property type="entry name" value="cpPDZ_CPP-like"/>
    <property type="match status" value="1"/>
</dbReference>
<feature type="compositionally biased region" description="Basic and acidic residues" evidence="6">
    <location>
        <begin position="399"/>
        <end position="410"/>
    </location>
</feature>
<dbReference type="RefSeq" id="WP_345196575.1">
    <property type="nucleotide sequence ID" value="NZ_BAABFL010000393.1"/>
</dbReference>
<evidence type="ECO:0000313" key="10">
    <source>
        <dbReference type="Proteomes" id="UP001500604"/>
    </source>
</evidence>
<dbReference type="PROSITE" id="PS50106">
    <property type="entry name" value="PDZ"/>
    <property type="match status" value="1"/>
</dbReference>
<keyword evidence="10" id="KW-1185">Reference proteome</keyword>
<organism evidence="9 10">
    <name type="scientific">Kistimonas scapharcae</name>
    <dbReference type="NCBI Taxonomy" id="1036133"/>
    <lineage>
        <taxon>Bacteria</taxon>
        <taxon>Pseudomonadati</taxon>
        <taxon>Pseudomonadota</taxon>
        <taxon>Gammaproteobacteria</taxon>
        <taxon>Oceanospirillales</taxon>
        <taxon>Endozoicomonadaceae</taxon>
        <taxon>Kistimonas</taxon>
    </lineage>
</organism>